<proteinExistence type="predicted"/>
<evidence type="ECO:0000313" key="1">
    <source>
        <dbReference type="EMBL" id="QDU66408.1"/>
    </source>
</evidence>
<gene>
    <name evidence="1" type="ORF">Pla133_14800</name>
</gene>
<dbReference type="KEGG" id="pbap:Pla133_14800"/>
<evidence type="ECO:0000313" key="2">
    <source>
        <dbReference type="Proteomes" id="UP000316921"/>
    </source>
</evidence>
<name>A0A518BHF3_9BACT</name>
<accession>A0A518BHF3</accession>
<protein>
    <submittedName>
        <fullName evidence="1">Uncharacterized protein</fullName>
    </submittedName>
</protein>
<dbReference type="AlphaFoldDB" id="A0A518BHF3"/>
<dbReference type="EMBL" id="CP036287">
    <property type="protein sequence ID" value="QDU66408.1"/>
    <property type="molecule type" value="Genomic_DNA"/>
</dbReference>
<dbReference type="RefSeq" id="WP_145064242.1">
    <property type="nucleotide sequence ID" value="NZ_CP036287.1"/>
</dbReference>
<keyword evidence="2" id="KW-1185">Reference proteome</keyword>
<sequence>MHGLRNALTELLDSVEADPSVPRRLARQLGVNKNLAWKAAKIVSTPDAAEALPHVPGRAGLKIFLEAMERAGASTDALRAAREACDAFDTMVELHAGDRGTLELMVGSSFPGGAESPLQEANRKLSFQGNSSTWGVQARVRFGAQFVAPCAEDPTVIDYASIGGLCDFRRLRGDAKWPLSFNVRYDGEGRRKDDVAKPIERSLEGRDGPAFLLDHCTDPLPEIRAVEVPLGTVYELAEGEVGNTAAFSCAFAWFVRREQSVYGNDDEPSVAYNIPLNTPTELATMDLLIHKDVPWELPPRVEVTSRMEIGVGGGSYKQSPYLLPVPPRLEELGPGRDQLGGNEVPRWTEMLGKVCQRLDWNLDDFRVFRMSLRYPPIPTIPSLVVTKPRRG</sequence>
<reference evidence="1 2" key="1">
    <citation type="submission" date="2019-02" db="EMBL/GenBank/DDBJ databases">
        <title>Deep-cultivation of Planctomycetes and their phenomic and genomic characterization uncovers novel biology.</title>
        <authorList>
            <person name="Wiegand S."/>
            <person name="Jogler M."/>
            <person name="Boedeker C."/>
            <person name="Pinto D."/>
            <person name="Vollmers J."/>
            <person name="Rivas-Marin E."/>
            <person name="Kohn T."/>
            <person name="Peeters S.H."/>
            <person name="Heuer A."/>
            <person name="Rast P."/>
            <person name="Oberbeckmann S."/>
            <person name="Bunk B."/>
            <person name="Jeske O."/>
            <person name="Meyerdierks A."/>
            <person name="Storesund J.E."/>
            <person name="Kallscheuer N."/>
            <person name="Luecker S."/>
            <person name="Lage O.M."/>
            <person name="Pohl T."/>
            <person name="Merkel B.J."/>
            <person name="Hornburger P."/>
            <person name="Mueller R.-W."/>
            <person name="Bruemmer F."/>
            <person name="Labrenz M."/>
            <person name="Spormann A.M."/>
            <person name="Op den Camp H."/>
            <person name="Overmann J."/>
            <person name="Amann R."/>
            <person name="Jetten M.S.M."/>
            <person name="Mascher T."/>
            <person name="Medema M.H."/>
            <person name="Devos D.P."/>
            <person name="Kaster A.-K."/>
            <person name="Ovreas L."/>
            <person name="Rohde M."/>
            <person name="Galperin M.Y."/>
            <person name="Jogler C."/>
        </authorList>
    </citation>
    <scope>NUCLEOTIDE SEQUENCE [LARGE SCALE GENOMIC DNA]</scope>
    <source>
        <strain evidence="1 2">Pla133</strain>
    </source>
</reference>
<organism evidence="1 2">
    <name type="scientific">Engelhardtia mirabilis</name>
    <dbReference type="NCBI Taxonomy" id="2528011"/>
    <lineage>
        <taxon>Bacteria</taxon>
        <taxon>Pseudomonadati</taxon>
        <taxon>Planctomycetota</taxon>
        <taxon>Planctomycetia</taxon>
        <taxon>Planctomycetia incertae sedis</taxon>
        <taxon>Engelhardtia</taxon>
    </lineage>
</organism>
<dbReference type="Proteomes" id="UP000316921">
    <property type="component" value="Chromosome"/>
</dbReference>